<keyword evidence="3" id="KW-1185">Reference proteome</keyword>
<sequence>MTTGNPRDSDVASAPAGNKLGIASQDIERTAANGTQSADSDIDVFQTFTSDPERVLMNFSGGIVYPFSSA</sequence>
<proteinExistence type="predicted"/>
<protein>
    <submittedName>
        <fullName evidence="2">Uncharacterized protein</fullName>
    </submittedName>
</protein>
<feature type="region of interest" description="Disordered" evidence="1">
    <location>
        <begin position="1"/>
        <end position="20"/>
    </location>
</feature>
<dbReference type="EMBL" id="ANIE01000006">
    <property type="protein sequence ID" value="KEF31086.1"/>
    <property type="molecule type" value="Genomic_DNA"/>
</dbReference>
<evidence type="ECO:0000256" key="1">
    <source>
        <dbReference type="SAM" id="MobiDB-lite"/>
    </source>
</evidence>
<organism evidence="2 3">
    <name type="scientific">Marinobacter nitratireducens</name>
    <dbReference type="NCBI Taxonomy" id="1137280"/>
    <lineage>
        <taxon>Bacteria</taxon>
        <taxon>Pseudomonadati</taxon>
        <taxon>Pseudomonadota</taxon>
        <taxon>Gammaproteobacteria</taxon>
        <taxon>Pseudomonadales</taxon>
        <taxon>Marinobacteraceae</taxon>
        <taxon>Marinobacter</taxon>
    </lineage>
</organism>
<dbReference type="AlphaFoldDB" id="A0A072N0Q4"/>
<accession>A0A072N0Q4</accession>
<evidence type="ECO:0000313" key="3">
    <source>
        <dbReference type="Proteomes" id="UP000035057"/>
    </source>
</evidence>
<gene>
    <name evidence="2" type="ORF">D777_02239</name>
</gene>
<dbReference type="Proteomes" id="UP000035057">
    <property type="component" value="Unassembled WGS sequence"/>
</dbReference>
<name>A0A072N0Q4_9GAMM</name>
<evidence type="ECO:0000313" key="2">
    <source>
        <dbReference type="EMBL" id="KEF31086.1"/>
    </source>
</evidence>
<reference evidence="2 3" key="1">
    <citation type="submission" date="2012-12" db="EMBL/GenBank/DDBJ databases">
        <title>Genome assembly of Marinobacter sp. AK21.</title>
        <authorList>
            <person name="Khatri I."/>
            <person name="Kumar R."/>
            <person name="Vaidya B."/>
            <person name="Subramanian S."/>
            <person name="Pinnaka A."/>
        </authorList>
    </citation>
    <scope>NUCLEOTIDE SEQUENCE [LARGE SCALE GENOMIC DNA]</scope>
    <source>
        <strain evidence="2 3">AK21</strain>
    </source>
</reference>
<comment type="caution">
    <text evidence="2">The sequence shown here is derived from an EMBL/GenBank/DDBJ whole genome shotgun (WGS) entry which is preliminary data.</text>
</comment>
<dbReference type="STRING" id="1137280.D777_02239"/>